<evidence type="ECO:0000256" key="1">
    <source>
        <dbReference type="SAM" id="SignalP"/>
    </source>
</evidence>
<dbReference type="AlphaFoldDB" id="A0A4R5TN67"/>
<proteinExistence type="predicted"/>
<gene>
    <name evidence="2" type="ORF">E2F46_10755</name>
</gene>
<dbReference type="RefSeq" id="WP_133322082.1">
    <property type="nucleotide sequence ID" value="NZ_SMTF01000008.1"/>
</dbReference>
<protein>
    <submittedName>
        <fullName evidence="2">Uncharacterized protein</fullName>
    </submittedName>
</protein>
<comment type="caution">
    <text evidence="2">The sequence shown here is derived from an EMBL/GenBank/DDBJ whole genome shotgun (WGS) entry which is preliminary data.</text>
</comment>
<feature type="signal peptide" evidence="1">
    <location>
        <begin position="1"/>
        <end position="26"/>
    </location>
</feature>
<sequence>MRPATRPLSISCLMLAYALFAPPAIAFDASVATRLDARGIQYVVDEDGDYKVTYNYSQEGRSQLVFVSGGTESVAGFRVREVFAPAARVAADGINGPVALALLADSSSNKLGAWEIRGDVLYFVIKLPDGIDAAQLEAAMDIAAQTADDKEIEFSGDRDDL</sequence>
<keyword evidence="1" id="KW-0732">Signal</keyword>
<feature type="chain" id="PRO_5020704193" evidence="1">
    <location>
        <begin position="27"/>
        <end position="161"/>
    </location>
</feature>
<evidence type="ECO:0000313" key="2">
    <source>
        <dbReference type="EMBL" id="TDK23393.1"/>
    </source>
</evidence>
<name>A0A4R5TN67_9GAMM</name>
<accession>A0A4R5TN67</accession>
<dbReference type="Proteomes" id="UP000294796">
    <property type="component" value="Unassembled WGS sequence"/>
</dbReference>
<evidence type="ECO:0000313" key="3">
    <source>
        <dbReference type="Proteomes" id="UP000294796"/>
    </source>
</evidence>
<dbReference type="EMBL" id="SMTF01000008">
    <property type="protein sequence ID" value="TDK23393.1"/>
    <property type="molecule type" value="Genomic_DNA"/>
</dbReference>
<organism evidence="2 3">
    <name type="scientific">Luteimonas aestuarii</name>
    <dbReference type="NCBI Taxonomy" id="453837"/>
    <lineage>
        <taxon>Bacteria</taxon>
        <taxon>Pseudomonadati</taxon>
        <taxon>Pseudomonadota</taxon>
        <taxon>Gammaproteobacteria</taxon>
        <taxon>Lysobacterales</taxon>
        <taxon>Lysobacteraceae</taxon>
        <taxon>Luteimonas</taxon>
    </lineage>
</organism>
<dbReference type="OrthoDB" id="7391647at2"/>
<reference evidence="2 3" key="1">
    <citation type="submission" date="2019-03" db="EMBL/GenBank/DDBJ databases">
        <title>Luteimonas zhaokaii sp.nov., isolated from the rectal contents of Plateau pika in Yushu, Qinghai Province, China.</title>
        <authorList>
            <person name="Zhang G."/>
        </authorList>
    </citation>
    <scope>NUCLEOTIDE SEQUENCE [LARGE SCALE GENOMIC DNA]</scope>
    <source>
        <strain evidence="2 3">B9</strain>
    </source>
</reference>
<keyword evidence="3" id="KW-1185">Reference proteome</keyword>